<accession>A0A0C3FH22</accession>
<evidence type="ECO:0000313" key="2">
    <source>
        <dbReference type="Proteomes" id="UP000054166"/>
    </source>
</evidence>
<keyword evidence="2" id="KW-1185">Reference proteome</keyword>
<reference evidence="1 2" key="1">
    <citation type="submission" date="2014-04" db="EMBL/GenBank/DDBJ databases">
        <authorList>
            <consortium name="DOE Joint Genome Institute"/>
            <person name="Kuo A."/>
            <person name="Tarkka M."/>
            <person name="Buscot F."/>
            <person name="Kohler A."/>
            <person name="Nagy L.G."/>
            <person name="Floudas D."/>
            <person name="Copeland A."/>
            <person name="Barry K.W."/>
            <person name="Cichocki N."/>
            <person name="Veneault-Fourrey C."/>
            <person name="LaButti K."/>
            <person name="Lindquist E.A."/>
            <person name="Lipzen A."/>
            <person name="Lundell T."/>
            <person name="Morin E."/>
            <person name="Murat C."/>
            <person name="Sun H."/>
            <person name="Tunlid A."/>
            <person name="Henrissat B."/>
            <person name="Grigoriev I.V."/>
            <person name="Hibbett D.S."/>
            <person name="Martin F."/>
            <person name="Nordberg H.P."/>
            <person name="Cantor M.N."/>
            <person name="Hua S.X."/>
        </authorList>
    </citation>
    <scope>NUCLEOTIDE SEQUENCE [LARGE SCALE GENOMIC DNA]</scope>
    <source>
        <strain evidence="1 2">F 1598</strain>
    </source>
</reference>
<dbReference type="Proteomes" id="UP000054166">
    <property type="component" value="Unassembled WGS sequence"/>
</dbReference>
<gene>
    <name evidence="1" type="ORF">PILCRDRAFT_819252</name>
</gene>
<dbReference type="EMBL" id="KN832990">
    <property type="protein sequence ID" value="KIM83620.1"/>
    <property type="molecule type" value="Genomic_DNA"/>
</dbReference>
<dbReference type="AlphaFoldDB" id="A0A0C3FH22"/>
<protein>
    <submittedName>
        <fullName evidence="1">Uncharacterized protein</fullName>
    </submittedName>
</protein>
<dbReference type="HOGENOM" id="CLU_2400451_0_0_1"/>
<sequence length="93" mass="10350">MAVRDIEARGVARMVLTSGPFKDIALRDVHNPRQDPPPRFDVPPNGAHSFLWMERNGKTHTLLLRPDASHGIVQVMCFHRMSLCADVTGCAES</sequence>
<dbReference type="InParanoid" id="A0A0C3FH22"/>
<reference evidence="2" key="2">
    <citation type="submission" date="2015-01" db="EMBL/GenBank/DDBJ databases">
        <title>Evolutionary Origins and Diversification of the Mycorrhizal Mutualists.</title>
        <authorList>
            <consortium name="DOE Joint Genome Institute"/>
            <consortium name="Mycorrhizal Genomics Consortium"/>
            <person name="Kohler A."/>
            <person name="Kuo A."/>
            <person name="Nagy L.G."/>
            <person name="Floudas D."/>
            <person name="Copeland A."/>
            <person name="Barry K.W."/>
            <person name="Cichocki N."/>
            <person name="Veneault-Fourrey C."/>
            <person name="LaButti K."/>
            <person name="Lindquist E.A."/>
            <person name="Lipzen A."/>
            <person name="Lundell T."/>
            <person name="Morin E."/>
            <person name="Murat C."/>
            <person name="Riley R."/>
            <person name="Ohm R."/>
            <person name="Sun H."/>
            <person name="Tunlid A."/>
            <person name="Henrissat B."/>
            <person name="Grigoriev I.V."/>
            <person name="Hibbett D.S."/>
            <person name="Martin F."/>
        </authorList>
    </citation>
    <scope>NUCLEOTIDE SEQUENCE [LARGE SCALE GENOMIC DNA]</scope>
    <source>
        <strain evidence="2">F 1598</strain>
    </source>
</reference>
<name>A0A0C3FH22_PILCF</name>
<organism evidence="1 2">
    <name type="scientific">Piloderma croceum (strain F 1598)</name>
    <dbReference type="NCBI Taxonomy" id="765440"/>
    <lineage>
        <taxon>Eukaryota</taxon>
        <taxon>Fungi</taxon>
        <taxon>Dikarya</taxon>
        <taxon>Basidiomycota</taxon>
        <taxon>Agaricomycotina</taxon>
        <taxon>Agaricomycetes</taxon>
        <taxon>Agaricomycetidae</taxon>
        <taxon>Atheliales</taxon>
        <taxon>Atheliaceae</taxon>
        <taxon>Piloderma</taxon>
    </lineage>
</organism>
<proteinExistence type="predicted"/>
<evidence type="ECO:0000313" key="1">
    <source>
        <dbReference type="EMBL" id="KIM83620.1"/>
    </source>
</evidence>